<dbReference type="Gene3D" id="3.40.50.510">
    <property type="entry name" value="Phosphotransferase system, mannose-type IIA component"/>
    <property type="match status" value="1"/>
</dbReference>
<keyword evidence="5" id="KW-0808">Transferase</keyword>
<evidence type="ECO:0000256" key="3">
    <source>
        <dbReference type="ARBA" id="ARBA00022490"/>
    </source>
</evidence>
<keyword evidence="3" id="KW-0963">Cytoplasm</keyword>
<protein>
    <submittedName>
        <fullName evidence="10">PTS system transporter subunit IIA</fullName>
    </submittedName>
</protein>
<dbReference type="Proteomes" id="UP000254863">
    <property type="component" value="Unassembled WGS sequence"/>
</dbReference>
<evidence type="ECO:0000256" key="8">
    <source>
        <dbReference type="SAM" id="MobiDB-lite"/>
    </source>
</evidence>
<dbReference type="GO" id="GO:0005737">
    <property type="term" value="C:cytoplasm"/>
    <property type="evidence" value="ECO:0007669"/>
    <property type="project" value="UniProtKB-SubCell"/>
</dbReference>
<evidence type="ECO:0000256" key="6">
    <source>
        <dbReference type="ARBA" id="ARBA00022683"/>
    </source>
</evidence>
<dbReference type="Pfam" id="PF03610">
    <property type="entry name" value="EIIA-man"/>
    <property type="match status" value="1"/>
</dbReference>
<gene>
    <name evidence="10" type="ORF">NCTC11685_02993</name>
</gene>
<keyword evidence="2" id="KW-0813">Transport</keyword>
<dbReference type="PANTHER" id="PTHR33799">
    <property type="entry name" value="PTS PERMEASE-RELATED-RELATED"/>
    <property type="match status" value="1"/>
</dbReference>
<accession>A0A7H4N7E9</accession>
<sequence length="238" mass="26016">MLGWVITCHDELAQEMLDRLEKKFGPLTQCRAVNYWRNLSSNMLSRMMCDALHETDGGDGVIFLTDNTGAAPYRVAALLSHKHTHCEVISGIDYPLLESMYLLRQNLSSEAFRHAIVSAGGPAVSSLWHQQQKNPPFRLLHEPYGELSVGIDEAFVTMTAVLVYRLDAHVCPNSCFTPPVHGAKRLCQPVKPAGCAGTLYANDRRCGYLGAGWQSGGERRQRAGRANSGGSTDGGGLL</sequence>
<evidence type="ECO:0000256" key="4">
    <source>
        <dbReference type="ARBA" id="ARBA00022597"/>
    </source>
</evidence>
<evidence type="ECO:0000313" key="10">
    <source>
        <dbReference type="EMBL" id="STV82359.1"/>
    </source>
</evidence>
<dbReference type="GO" id="GO:0016301">
    <property type="term" value="F:kinase activity"/>
    <property type="evidence" value="ECO:0007669"/>
    <property type="project" value="UniProtKB-KW"/>
</dbReference>
<evidence type="ECO:0000256" key="7">
    <source>
        <dbReference type="ARBA" id="ARBA00022777"/>
    </source>
</evidence>
<feature type="region of interest" description="Disordered" evidence="8">
    <location>
        <begin position="216"/>
        <end position="238"/>
    </location>
</feature>
<evidence type="ECO:0000256" key="2">
    <source>
        <dbReference type="ARBA" id="ARBA00022448"/>
    </source>
</evidence>
<dbReference type="EMBL" id="UGMS01000001">
    <property type="protein sequence ID" value="STV82359.1"/>
    <property type="molecule type" value="Genomic_DNA"/>
</dbReference>
<dbReference type="AlphaFoldDB" id="A0A7H4N7E9"/>
<name>A0A7H4N7E9_9ENTR</name>
<dbReference type="InterPro" id="IPR004701">
    <property type="entry name" value="PTS_EIIA_man-typ"/>
</dbReference>
<dbReference type="PROSITE" id="PS51096">
    <property type="entry name" value="PTS_EIIA_TYPE_4"/>
    <property type="match status" value="1"/>
</dbReference>
<reference evidence="10 11" key="1">
    <citation type="submission" date="2018-06" db="EMBL/GenBank/DDBJ databases">
        <authorList>
            <consortium name="Pathogen Informatics"/>
            <person name="Doyle S."/>
        </authorList>
    </citation>
    <scope>NUCLEOTIDE SEQUENCE [LARGE SCALE GENOMIC DNA]</scope>
    <source>
        <strain evidence="10 11">NCTC11685</strain>
    </source>
</reference>
<dbReference type="CDD" id="cd00006">
    <property type="entry name" value="PTS_IIA_man"/>
    <property type="match status" value="1"/>
</dbReference>
<dbReference type="InterPro" id="IPR051471">
    <property type="entry name" value="Bacterial_PTS_sugar_comp"/>
</dbReference>
<comment type="subcellular location">
    <subcellularLocation>
        <location evidence="1">Cytoplasm</location>
    </subcellularLocation>
</comment>
<evidence type="ECO:0000313" key="11">
    <source>
        <dbReference type="Proteomes" id="UP000254863"/>
    </source>
</evidence>
<dbReference type="PANTHER" id="PTHR33799:SF1">
    <property type="entry name" value="PTS SYSTEM MANNOSE-SPECIFIC EIIAB COMPONENT-RELATED"/>
    <property type="match status" value="1"/>
</dbReference>
<organism evidence="10 11">
    <name type="scientific">Klebsiella michiganensis</name>
    <dbReference type="NCBI Taxonomy" id="1134687"/>
    <lineage>
        <taxon>Bacteria</taxon>
        <taxon>Pseudomonadati</taxon>
        <taxon>Pseudomonadota</taxon>
        <taxon>Gammaproteobacteria</taxon>
        <taxon>Enterobacterales</taxon>
        <taxon>Enterobacteriaceae</taxon>
        <taxon>Klebsiella/Raoultella group</taxon>
        <taxon>Klebsiella</taxon>
    </lineage>
</organism>
<evidence type="ECO:0000256" key="5">
    <source>
        <dbReference type="ARBA" id="ARBA00022679"/>
    </source>
</evidence>
<proteinExistence type="predicted"/>
<keyword evidence="6" id="KW-0598">Phosphotransferase system</keyword>
<dbReference type="InterPro" id="IPR036662">
    <property type="entry name" value="PTS_EIIA_man-typ_sf"/>
</dbReference>
<dbReference type="InterPro" id="IPR033887">
    <property type="entry name" value="PTS_IIA_man"/>
</dbReference>
<evidence type="ECO:0000259" key="9">
    <source>
        <dbReference type="PROSITE" id="PS51096"/>
    </source>
</evidence>
<evidence type="ECO:0000256" key="1">
    <source>
        <dbReference type="ARBA" id="ARBA00004496"/>
    </source>
</evidence>
<keyword evidence="7" id="KW-0418">Kinase</keyword>
<keyword evidence="4" id="KW-0762">Sugar transport</keyword>
<dbReference type="SUPFAM" id="SSF53062">
    <property type="entry name" value="PTS system fructose IIA component-like"/>
    <property type="match status" value="1"/>
</dbReference>
<comment type="caution">
    <text evidence="10">The sequence shown here is derived from an EMBL/GenBank/DDBJ whole genome shotgun (WGS) entry which is preliminary data.</text>
</comment>
<dbReference type="GO" id="GO:0016020">
    <property type="term" value="C:membrane"/>
    <property type="evidence" value="ECO:0007669"/>
    <property type="project" value="InterPro"/>
</dbReference>
<dbReference type="GO" id="GO:0009401">
    <property type="term" value="P:phosphoenolpyruvate-dependent sugar phosphotransferase system"/>
    <property type="evidence" value="ECO:0007669"/>
    <property type="project" value="UniProtKB-KW"/>
</dbReference>
<feature type="domain" description="PTS EIIA type-4" evidence="9">
    <location>
        <begin position="1"/>
        <end position="124"/>
    </location>
</feature>